<feature type="region of interest" description="Disordered" evidence="1">
    <location>
        <begin position="32"/>
        <end position="51"/>
    </location>
</feature>
<evidence type="ECO:0000256" key="1">
    <source>
        <dbReference type="SAM" id="MobiDB-lite"/>
    </source>
</evidence>
<dbReference type="EnsemblPlants" id="ONIVA03G03480.6">
    <property type="protein sequence ID" value="ONIVA03G03480.6"/>
    <property type="gene ID" value="ONIVA03G03480"/>
</dbReference>
<keyword evidence="3" id="KW-1185">Reference proteome</keyword>
<organism evidence="2">
    <name type="scientific">Oryza nivara</name>
    <name type="common">Indian wild rice</name>
    <name type="synonym">Oryza sativa f. spontanea</name>
    <dbReference type="NCBI Taxonomy" id="4536"/>
    <lineage>
        <taxon>Eukaryota</taxon>
        <taxon>Viridiplantae</taxon>
        <taxon>Streptophyta</taxon>
        <taxon>Embryophyta</taxon>
        <taxon>Tracheophyta</taxon>
        <taxon>Spermatophyta</taxon>
        <taxon>Magnoliopsida</taxon>
        <taxon>Liliopsida</taxon>
        <taxon>Poales</taxon>
        <taxon>Poaceae</taxon>
        <taxon>BOP clade</taxon>
        <taxon>Oryzoideae</taxon>
        <taxon>Oryzeae</taxon>
        <taxon>Oryzinae</taxon>
        <taxon>Oryza</taxon>
    </lineage>
</organism>
<name>A0A0E0GGT8_ORYNI</name>
<evidence type="ECO:0000313" key="2">
    <source>
        <dbReference type="EnsemblPlants" id="ONIVA03G03480.6"/>
    </source>
</evidence>
<accession>A0A0E0GGT8</accession>
<reference evidence="2" key="1">
    <citation type="submission" date="2015-04" db="UniProtKB">
        <authorList>
            <consortium name="EnsemblPlants"/>
        </authorList>
    </citation>
    <scope>IDENTIFICATION</scope>
    <source>
        <strain evidence="2">SL10</strain>
    </source>
</reference>
<proteinExistence type="predicted"/>
<dbReference type="AlphaFoldDB" id="A0A0E0GGT8"/>
<evidence type="ECO:0000313" key="3">
    <source>
        <dbReference type="Proteomes" id="UP000006591"/>
    </source>
</evidence>
<protein>
    <submittedName>
        <fullName evidence="2">Uncharacterized protein</fullName>
    </submittedName>
</protein>
<sequence length="122" mass="13349">MKYSSSTIPPSQICGSQNYENGLAQWELHPLGSHDKSALPRTLNGGTHQSPQIIHESSGRSLYLAAAPPFLPSSTSALFSPPPPLRRCRLLLLLSTSDFSKSKLQRYTVLEFELGKEVVNVA</sequence>
<reference evidence="2" key="2">
    <citation type="submission" date="2018-04" db="EMBL/GenBank/DDBJ databases">
        <title>OnivRS2 (Oryza nivara Reference Sequence Version 2).</title>
        <authorList>
            <person name="Zhang J."/>
            <person name="Kudrna D."/>
            <person name="Lee S."/>
            <person name="Talag J."/>
            <person name="Rajasekar S."/>
            <person name="Welchert J."/>
            <person name="Hsing Y.-I."/>
            <person name="Wing R.A."/>
        </authorList>
    </citation>
    <scope>NUCLEOTIDE SEQUENCE [LARGE SCALE GENOMIC DNA]</scope>
    <source>
        <strain evidence="2">SL10</strain>
    </source>
</reference>
<dbReference type="Gramene" id="ONIVA03G03480.6">
    <property type="protein sequence ID" value="ONIVA03G03480.6"/>
    <property type="gene ID" value="ONIVA03G03480"/>
</dbReference>
<dbReference type="Proteomes" id="UP000006591">
    <property type="component" value="Chromosome 3"/>
</dbReference>
<dbReference type="HOGENOM" id="CLU_2030472_0_0_1"/>